<evidence type="ECO:0000256" key="3">
    <source>
        <dbReference type="SAM" id="SignalP"/>
    </source>
</evidence>
<evidence type="ECO:0000313" key="4">
    <source>
        <dbReference type="EMBL" id="KAG8364866.1"/>
    </source>
</evidence>
<sequence length="158" mass="17606">MAKLVALVSTLCILATFVHGHNQEIFNVEGDVYCDPCRVEFETQLSERLTGATVKLECRNRETSAVTYSVEGVTGINGHYSLKVEGDHENDICDVTLLKSPREDCNEQMEDLEKARVSCTKNTGITSHVRFANPIGFMTKYVNPKCAPVLFDLGFQLE</sequence>
<keyword evidence="2" id="KW-1015">Disulfide bond</keyword>
<dbReference type="Pfam" id="PF01190">
    <property type="entry name" value="Pollen_Ole_e_1"/>
    <property type="match status" value="1"/>
</dbReference>
<gene>
    <name evidence="4" type="ORF">BUALT_Bualt18G0043000</name>
</gene>
<dbReference type="InterPro" id="IPR006041">
    <property type="entry name" value="Pollen_Ole_e1_allergen"/>
</dbReference>
<protein>
    <submittedName>
        <fullName evidence="4">Uncharacterized protein</fullName>
    </submittedName>
</protein>
<evidence type="ECO:0000256" key="2">
    <source>
        <dbReference type="ARBA" id="ARBA00023157"/>
    </source>
</evidence>
<evidence type="ECO:0000256" key="1">
    <source>
        <dbReference type="ARBA" id="ARBA00010049"/>
    </source>
</evidence>
<dbReference type="InterPro" id="IPR006040">
    <property type="entry name" value="Allergen_Ole_e_I_CS"/>
</dbReference>
<dbReference type="PROSITE" id="PS00925">
    <property type="entry name" value="OLEEI"/>
    <property type="match status" value="1"/>
</dbReference>
<feature type="signal peptide" evidence="3">
    <location>
        <begin position="1"/>
        <end position="20"/>
    </location>
</feature>
<dbReference type="PANTHER" id="PTHR31614">
    <property type="entry name" value="PROTEIN DOWNSTREAM OF FLC-RELATED"/>
    <property type="match status" value="1"/>
</dbReference>
<proteinExistence type="inferred from homology"/>
<dbReference type="PANTHER" id="PTHR31614:SF2">
    <property type="entry name" value="F28N24.16 PROTEIN"/>
    <property type="match status" value="1"/>
</dbReference>
<keyword evidence="3" id="KW-0732">Signal</keyword>
<accession>A0AAV6W3T1</accession>
<keyword evidence="5" id="KW-1185">Reference proteome</keyword>
<dbReference type="EMBL" id="WHWC01000018">
    <property type="protein sequence ID" value="KAG8364866.1"/>
    <property type="molecule type" value="Genomic_DNA"/>
</dbReference>
<organism evidence="4 5">
    <name type="scientific">Buddleja alternifolia</name>
    <dbReference type="NCBI Taxonomy" id="168488"/>
    <lineage>
        <taxon>Eukaryota</taxon>
        <taxon>Viridiplantae</taxon>
        <taxon>Streptophyta</taxon>
        <taxon>Embryophyta</taxon>
        <taxon>Tracheophyta</taxon>
        <taxon>Spermatophyta</taxon>
        <taxon>Magnoliopsida</taxon>
        <taxon>eudicotyledons</taxon>
        <taxon>Gunneridae</taxon>
        <taxon>Pentapetalae</taxon>
        <taxon>asterids</taxon>
        <taxon>lamiids</taxon>
        <taxon>Lamiales</taxon>
        <taxon>Scrophulariaceae</taxon>
        <taxon>Buddlejeae</taxon>
        <taxon>Buddleja</taxon>
    </lineage>
</organism>
<reference evidence="4" key="1">
    <citation type="submission" date="2019-10" db="EMBL/GenBank/DDBJ databases">
        <authorList>
            <person name="Zhang R."/>
            <person name="Pan Y."/>
            <person name="Wang J."/>
            <person name="Ma R."/>
            <person name="Yu S."/>
        </authorList>
    </citation>
    <scope>NUCLEOTIDE SEQUENCE</scope>
    <source>
        <strain evidence="4">LA-IB0</strain>
        <tissue evidence="4">Leaf</tissue>
    </source>
</reference>
<dbReference type="Proteomes" id="UP000826271">
    <property type="component" value="Unassembled WGS sequence"/>
</dbReference>
<name>A0AAV6W3T1_9LAMI</name>
<dbReference type="GO" id="GO:0005615">
    <property type="term" value="C:extracellular space"/>
    <property type="evidence" value="ECO:0007669"/>
    <property type="project" value="InterPro"/>
</dbReference>
<comment type="similarity">
    <text evidence="1">Belongs to the Ole e I family.</text>
</comment>
<dbReference type="AlphaFoldDB" id="A0AAV6W3T1"/>
<evidence type="ECO:0000313" key="5">
    <source>
        <dbReference type="Proteomes" id="UP000826271"/>
    </source>
</evidence>
<comment type="caution">
    <text evidence="4">The sequence shown here is derived from an EMBL/GenBank/DDBJ whole genome shotgun (WGS) entry which is preliminary data.</text>
</comment>
<feature type="chain" id="PRO_5043619370" evidence="3">
    <location>
        <begin position="21"/>
        <end position="158"/>
    </location>
</feature>